<feature type="compositionally biased region" description="Low complexity" evidence="1">
    <location>
        <begin position="29"/>
        <end position="84"/>
    </location>
</feature>
<reference evidence="2" key="1">
    <citation type="submission" date="2020-05" db="EMBL/GenBank/DDBJ databases">
        <title>WGS assembly of Panicum virgatum.</title>
        <authorList>
            <person name="Lovell J.T."/>
            <person name="Jenkins J."/>
            <person name="Shu S."/>
            <person name="Juenger T.E."/>
            <person name="Schmutz J."/>
        </authorList>
    </citation>
    <scope>NUCLEOTIDE SEQUENCE</scope>
    <source>
        <strain evidence="2">AP13</strain>
    </source>
</reference>
<keyword evidence="3" id="KW-1185">Reference proteome</keyword>
<protein>
    <submittedName>
        <fullName evidence="2">Uncharacterized protein</fullName>
    </submittedName>
</protein>
<evidence type="ECO:0000313" key="2">
    <source>
        <dbReference type="EMBL" id="KAG2574310.1"/>
    </source>
</evidence>
<name>A0A8T0QJC1_PANVG</name>
<dbReference type="Proteomes" id="UP000823388">
    <property type="component" value="Chromosome 7K"/>
</dbReference>
<feature type="region of interest" description="Disordered" evidence="1">
    <location>
        <begin position="1"/>
        <end position="120"/>
    </location>
</feature>
<sequence length="120" mass="12796">MDREPGTVVRVLRQPRRRGRRSGNGSRGGRWSSSTSCSSSPGRAWPRSSAGSTTTRAARACGCRRWCSPTARRSPSRCCSTSGPPGSPPPHPPWRRLPGRRSPSSPPSTPAWASSSPATT</sequence>
<proteinExistence type="predicted"/>
<evidence type="ECO:0000313" key="3">
    <source>
        <dbReference type="Proteomes" id="UP000823388"/>
    </source>
</evidence>
<organism evidence="2 3">
    <name type="scientific">Panicum virgatum</name>
    <name type="common">Blackwell switchgrass</name>
    <dbReference type="NCBI Taxonomy" id="38727"/>
    <lineage>
        <taxon>Eukaryota</taxon>
        <taxon>Viridiplantae</taxon>
        <taxon>Streptophyta</taxon>
        <taxon>Embryophyta</taxon>
        <taxon>Tracheophyta</taxon>
        <taxon>Spermatophyta</taxon>
        <taxon>Magnoliopsida</taxon>
        <taxon>Liliopsida</taxon>
        <taxon>Poales</taxon>
        <taxon>Poaceae</taxon>
        <taxon>PACMAD clade</taxon>
        <taxon>Panicoideae</taxon>
        <taxon>Panicodae</taxon>
        <taxon>Paniceae</taxon>
        <taxon>Panicinae</taxon>
        <taxon>Panicum</taxon>
        <taxon>Panicum sect. Hiantes</taxon>
    </lineage>
</organism>
<dbReference type="EMBL" id="CM029049">
    <property type="protein sequence ID" value="KAG2574310.1"/>
    <property type="molecule type" value="Genomic_DNA"/>
</dbReference>
<comment type="caution">
    <text evidence="2">The sequence shown here is derived from an EMBL/GenBank/DDBJ whole genome shotgun (WGS) entry which is preliminary data.</text>
</comment>
<feature type="compositionally biased region" description="Low complexity" evidence="1">
    <location>
        <begin position="110"/>
        <end position="120"/>
    </location>
</feature>
<gene>
    <name evidence="2" type="ORF">PVAP13_7KG321303</name>
</gene>
<dbReference type="AlphaFoldDB" id="A0A8T0QJC1"/>
<evidence type="ECO:0000256" key="1">
    <source>
        <dbReference type="SAM" id="MobiDB-lite"/>
    </source>
</evidence>
<accession>A0A8T0QJC1</accession>